<proteinExistence type="predicted"/>
<sequence>MLAQTGLDEDVSTNFPLS</sequence>
<organism evidence="1 2">
    <name type="scientific">Gossypium klotzschianum</name>
    <dbReference type="NCBI Taxonomy" id="34286"/>
    <lineage>
        <taxon>Eukaryota</taxon>
        <taxon>Viridiplantae</taxon>
        <taxon>Streptophyta</taxon>
        <taxon>Embryophyta</taxon>
        <taxon>Tracheophyta</taxon>
        <taxon>Spermatophyta</taxon>
        <taxon>Magnoliopsida</taxon>
        <taxon>eudicotyledons</taxon>
        <taxon>Gunneridae</taxon>
        <taxon>Pentapetalae</taxon>
        <taxon>rosids</taxon>
        <taxon>malvids</taxon>
        <taxon>Malvales</taxon>
        <taxon>Malvaceae</taxon>
        <taxon>Malvoideae</taxon>
        <taxon>Gossypium</taxon>
    </lineage>
</organism>
<protein>
    <submittedName>
        <fullName evidence="1">Uncharacterized protein</fullName>
    </submittedName>
</protein>
<dbReference type="EMBL" id="JABFAB010000009">
    <property type="protein sequence ID" value="MBA0660208.1"/>
    <property type="molecule type" value="Genomic_DNA"/>
</dbReference>
<reference evidence="1 2" key="1">
    <citation type="journal article" date="2019" name="Genome Biol. Evol.">
        <title>Insights into the evolution of the New World diploid cottons (Gossypium, subgenus Houzingenia) based on genome sequencing.</title>
        <authorList>
            <person name="Grover C.E."/>
            <person name="Arick M.A. 2nd"/>
            <person name="Thrash A."/>
            <person name="Conover J.L."/>
            <person name="Sanders W.S."/>
            <person name="Peterson D.G."/>
            <person name="Frelichowski J.E."/>
            <person name="Scheffler J.A."/>
            <person name="Scheffler B.E."/>
            <person name="Wendel J.F."/>
        </authorList>
    </citation>
    <scope>NUCLEOTIDE SEQUENCE [LARGE SCALE GENOMIC DNA]</scope>
    <source>
        <strain evidence="1">57</strain>
        <tissue evidence="1">Leaf</tissue>
    </source>
</reference>
<name>A0A7J8VBL2_9ROSI</name>
<dbReference type="Proteomes" id="UP000593573">
    <property type="component" value="Unassembled WGS sequence"/>
</dbReference>
<gene>
    <name evidence="1" type="ORF">Goklo_012252</name>
</gene>
<evidence type="ECO:0000313" key="1">
    <source>
        <dbReference type="EMBL" id="MBA0660208.1"/>
    </source>
</evidence>
<comment type="caution">
    <text evidence="1">The sequence shown here is derived from an EMBL/GenBank/DDBJ whole genome shotgun (WGS) entry which is preliminary data.</text>
</comment>
<keyword evidence="2" id="KW-1185">Reference proteome</keyword>
<dbReference type="AlphaFoldDB" id="A0A7J8VBL2"/>
<accession>A0A7J8VBL2</accession>
<evidence type="ECO:0000313" key="2">
    <source>
        <dbReference type="Proteomes" id="UP000593573"/>
    </source>
</evidence>